<organism evidence="2 3">
    <name type="scientific">Diplodia seriata</name>
    <dbReference type="NCBI Taxonomy" id="420778"/>
    <lineage>
        <taxon>Eukaryota</taxon>
        <taxon>Fungi</taxon>
        <taxon>Dikarya</taxon>
        <taxon>Ascomycota</taxon>
        <taxon>Pezizomycotina</taxon>
        <taxon>Dothideomycetes</taxon>
        <taxon>Dothideomycetes incertae sedis</taxon>
        <taxon>Botryosphaeriales</taxon>
        <taxon>Botryosphaeriaceae</taxon>
        <taxon>Diplodia</taxon>
    </lineage>
</organism>
<sequence length="151" mass="14458">MKTFSLAAASMAILSGLAAADQTTSVSTLTSTRTVMHVVTETHYSSTEIETSTELIPTPVVAVATSSATPASATNTPVTTPVVYSAGNSTTPLGTGGFVSSAKATGSGSVAGASGAASASPSATPATGAASSLKFDAALAAIVAGAGYLLL</sequence>
<evidence type="ECO:0000256" key="1">
    <source>
        <dbReference type="SAM" id="SignalP"/>
    </source>
</evidence>
<proteinExistence type="predicted"/>
<reference evidence="2 3" key="1">
    <citation type="submission" date="2015-03" db="EMBL/GenBank/DDBJ databases">
        <authorList>
            <person name="Morales-Cruz A."/>
            <person name="Amrine K.C."/>
            <person name="Cantu D."/>
        </authorList>
    </citation>
    <scope>NUCLEOTIDE SEQUENCE [LARGE SCALE GENOMIC DNA]</scope>
    <source>
        <strain evidence="2">DS831</strain>
    </source>
</reference>
<protein>
    <submittedName>
        <fullName evidence="2">Uncharacterized protein</fullName>
    </submittedName>
</protein>
<gene>
    <name evidence="2" type="ORF">UCDDS831_g08459</name>
</gene>
<dbReference type="AlphaFoldDB" id="A0A0G2DTV0"/>
<feature type="chain" id="PRO_5002543322" evidence="1">
    <location>
        <begin position="21"/>
        <end position="151"/>
    </location>
</feature>
<feature type="signal peptide" evidence="1">
    <location>
        <begin position="1"/>
        <end position="20"/>
    </location>
</feature>
<accession>A0A0G2DTV0</accession>
<dbReference type="Proteomes" id="UP000034182">
    <property type="component" value="Unassembled WGS sequence"/>
</dbReference>
<comment type="caution">
    <text evidence="2">The sequence shown here is derived from an EMBL/GenBank/DDBJ whole genome shotgun (WGS) entry which is preliminary data.</text>
</comment>
<evidence type="ECO:0000313" key="3">
    <source>
        <dbReference type="Proteomes" id="UP000034182"/>
    </source>
</evidence>
<evidence type="ECO:0000313" key="2">
    <source>
        <dbReference type="EMBL" id="KKY14089.1"/>
    </source>
</evidence>
<name>A0A0G2DTV0_9PEZI</name>
<keyword evidence="1" id="KW-0732">Signal</keyword>
<reference evidence="2 3" key="2">
    <citation type="submission" date="2015-05" db="EMBL/GenBank/DDBJ databases">
        <title>Distinctive expansion of gene families associated with plant cell wall degradation and secondary metabolism in the genomes of grapevine trunk pathogens.</title>
        <authorList>
            <person name="Lawrence D.P."/>
            <person name="Travadon R."/>
            <person name="Rolshausen P.E."/>
            <person name="Baumgartner K."/>
        </authorList>
    </citation>
    <scope>NUCLEOTIDE SEQUENCE [LARGE SCALE GENOMIC DNA]</scope>
    <source>
        <strain evidence="2">DS831</strain>
    </source>
</reference>
<dbReference type="EMBL" id="LAQI01000243">
    <property type="protein sequence ID" value="KKY14089.1"/>
    <property type="molecule type" value="Genomic_DNA"/>
</dbReference>